<dbReference type="SUPFAM" id="SSF53850">
    <property type="entry name" value="Periplasmic binding protein-like II"/>
    <property type="match status" value="1"/>
</dbReference>
<gene>
    <name evidence="2" type="ORF">GCM10009098_23230</name>
</gene>
<reference evidence="3" key="1">
    <citation type="journal article" date="2019" name="Int. J. Syst. Evol. Microbiol.">
        <title>The Global Catalogue of Microorganisms (GCM) 10K type strain sequencing project: providing services to taxonomists for standard genome sequencing and annotation.</title>
        <authorList>
            <consortium name="The Broad Institute Genomics Platform"/>
            <consortium name="The Broad Institute Genome Sequencing Center for Infectious Disease"/>
            <person name="Wu L."/>
            <person name="Ma J."/>
        </authorList>
    </citation>
    <scope>NUCLEOTIDE SEQUENCE [LARGE SCALE GENOMIC DNA]</scope>
    <source>
        <strain evidence="3">JCM 14331</strain>
    </source>
</reference>
<evidence type="ECO:0000313" key="2">
    <source>
        <dbReference type="EMBL" id="GAA0554749.1"/>
    </source>
</evidence>
<evidence type="ECO:0000256" key="1">
    <source>
        <dbReference type="SAM" id="SignalP"/>
    </source>
</evidence>
<protein>
    <recommendedName>
        <fullName evidence="4">Transporter substrate-binding domain-containing protein</fullName>
    </recommendedName>
</protein>
<name>A0ABP3NWG8_9GAMM</name>
<evidence type="ECO:0008006" key="4">
    <source>
        <dbReference type="Google" id="ProtNLM"/>
    </source>
</evidence>
<keyword evidence="1" id="KW-0732">Signal</keyword>
<feature type="signal peptide" evidence="1">
    <location>
        <begin position="1"/>
        <end position="20"/>
    </location>
</feature>
<accession>A0ABP3NWG8</accession>
<feature type="chain" id="PRO_5045707734" description="Transporter substrate-binding domain-containing protein" evidence="1">
    <location>
        <begin position="21"/>
        <end position="261"/>
    </location>
</feature>
<dbReference type="Proteomes" id="UP001501169">
    <property type="component" value="Unassembled WGS sequence"/>
</dbReference>
<dbReference type="Gene3D" id="3.40.190.10">
    <property type="entry name" value="Periplasmic binding protein-like II"/>
    <property type="match status" value="2"/>
</dbReference>
<proteinExistence type="predicted"/>
<sequence>MNGVRALLCLLSLTITAAQANTTTGLNFCYEDKQLLPYYAGDGEQIASPPGVTIEHLQAAAKLTRIQLMLQRKPWLRCLQLLEQNKVDALVATYAESRRSFAVYPLTSNDEPDNRLALSQHSTCLVQRHNDNVMQRSGAGIIIARPLGYATPDYPVGVSIVPVQSQQQAFDLVKQGRVDATTTLCEVNQLPAPTGFTEGLEVVYPPLYQTTGYLVFSKAFYLQHQKLATSLWQALQQTQEPQRYYQYLQTEATLQQTEKPR</sequence>
<keyword evidence="3" id="KW-1185">Reference proteome</keyword>
<comment type="caution">
    <text evidence="2">The sequence shown here is derived from an EMBL/GenBank/DDBJ whole genome shotgun (WGS) entry which is preliminary data.</text>
</comment>
<evidence type="ECO:0000313" key="3">
    <source>
        <dbReference type="Proteomes" id="UP001501169"/>
    </source>
</evidence>
<organism evidence="2 3">
    <name type="scientific">Rheinheimera aquimaris</name>
    <dbReference type="NCBI Taxonomy" id="412437"/>
    <lineage>
        <taxon>Bacteria</taxon>
        <taxon>Pseudomonadati</taxon>
        <taxon>Pseudomonadota</taxon>
        <taxon>Gammaproteobacteria</taxon>
        <taxon>Chromatiales</taxon>
        <taxon>Chromatiaceae</taxon>
        <taxon>Rheinheimera</taxon>
    </lineage>
</organism>
<dbReference type="EMBL" id="BAAAEO010000003">
    <property type="protein sequence ID" value="GAA0554749.1"/>
    <property type="molecule type" value="Genomic_DNA"/>
</dbReference>